<keyword evidence="4" id="KW-0547">Nucleotide-binding</keyword>
<dbReference type="InterPro" id="IPR025753">
    <property type="entry name" value="AAA_N_dom"/>
</dbReference>
<keyword evidence="9" id="KW-1185">Reference proteome</keyword>
<dbReference type="Gene3D" id="3.40.50.300">
    <property type="entry name" value="P-loop containing nucleotide triphosphate hydrolases"/>
    <property type="match status" value="2"/>
</dbReference>
<dbReference type="PROSITE" id="PS00674">
    <property type="entry name" value="AAA"/>
    <property type="match status" value="1"/>
</dbReference>
<dbReference type="Gene3D" id="6.10.280.40">
    <property type="match status" value="1"/>
</dbReference>
<dbReference type="Proteomes" id="UP000596660">
    <property type="component" value="Unplaced"/>
</dbReference>
<keyword evidence="4" id="KW-0067">ATP-binding</keyword>
<dbReference type="GO" id="GO:0016887">
    <property type="term" value="F:ATP hydrolysis activity"/>
    <property type="evidence" value="ECO:0007669"/>
    <property type="project" value="InterPro"/>
</dbReference>
<feature type="domain" description="AAA+ ATPase At3g28540-like C-terminal" evidence="7">
    <location>
        <begin position="324"/>
        <end position="398"/>
    </location>
</feature>
<evidence type="ECO:0000256" key="3">
    <source>
        <dbReference type="ARBA" id="ARBA00022842"/>
    </source>
</evidence>
<evidence type="ECO:0000259" key="7">
    <source>
        <dbReference type="Pfam" id="PF25568"/>
    </source>
</evidence>
<evidence type="ECO:0000313" key="9">
    <source>
        <dbReference type="Proteomes" id="UP000596660"/>
    </source>
</evidence>
<dbReference type="EnsemblPlants" id="AUR62030569-RA">
    <property type="protein sequence ID" value="AUR62030569-RA:cds"/>
    <property type="gene ID" value="AUR62030569"/>
</dbReference>
<dbReference type="OMA" id="SIWRIND"/>
<dbReference type="SUPFAM" id="SSF52540">
    <property type="entry name" value="P-loop containing nucleoside triphosphate hydrolases"/>
    <property type="match status" value="1"/>
</dbReference>
<comment type="cofactor">
    <cofactor evidence="1">
        <name>Mg(2+)</name>
        <dbReference type="ChEBI" id="CHEBI:18420"/>
    </cofactor>
</comment>
<comment type="similarity">
    <text evidence="4">Belongs to the AAA ATPase family.</text>
</comment>
<reference evidence="8" key="1">
    <citation type="journal article" date="2017" name="Nature">
        <title>The genome of Chenopodium quinoa.</title>
        <authorList>
            <person name="Jarvis D.E."/>
            <person name="Ho Y.S."/>
            <person name="Lightfoot D.J."/>
            <person name="Schmoeckel S.M."/>
            <person name="Li B."/>
            <person name="Borm T.J.A."/>
            <person name="Ohyanagi H."/>
            <person name="Mineta K."/>
            <person name="Michell C.T."/>
            <person name="Saber N."/>
            <person name="Kharbatia N.M."/>
            <person name="Rupper R.R."/>
            <person name="Sharp A.R."/>
            <person name="Dally N."/>
            <person name="Boughton B.A."/>
            <person name="Woo Y.H."/>
            <person name="Gao G."/>
            <person name="Schijlen E.G.W.M."/>
            <person name="Guo X."/>
            <person name="Momin A.A."/>
            <person name="Negrao S."/>
            <person name="Al-Babili S."/>
            <person name="Gehring C."/>
            <person name="Roessner U."/>
            <person name="Jung C."/>
            <person name="Murphy K."/>
            <person name="Arold S.T."/>
            <person name="Gojobori T."/>
            <person name="van der Linden C.G."/>
            <person name="van Loo E.N."/>
            <person name="Jellen E.N."/>
            <person name="Maughan P.J."/>
            <person name="Tester M."/>
        </authorList>
    </citation>
    <scope>NUCLEOTIDE SEQUENCE [LARGE SCALE GENOMIC DNA]</scope>
    <source>
        <strain evidence="8">cv. PI 614886</strain>
    </source>
</reference>
<dbReference type="InterPro" id="IPR058017">
    <property type="entry name" value="At3g28540-like_C"/>
</dbReference>
<accession>A0A803MJI6</accession>
<evidence type="ECO:0000256" key="2">
    <source>
        <dbReference type="ARBA" id="ARBA00022801"/>
    </source>
</evidence>
<evidence type="ECO:0008006" key="10">
    <source>
        <dbReference type="Google" id="ProtNLM"/>
    </source>
</evidence>
<dbReference type="PANTHER" id="PTHR23070">
    <property type="entry name" value="BCS1 AAA-TYPE ATPASE"/>
    <property type="match status" value="1"/>
</dbReference>
<feature type="domain" description="AAA-type ATPase N-terminal" evidence="6">
    <location>
        <begin position="32"/>
        <end position="123"/>
    </location>
</feature>
<dbReference type="GO" id="GO:0005524">
    <property type="term" value="F:ATP binding"/>
    <property type="evidence" value="ECO:0007669"/>
    <property type="project" value="UniProtKB-KW"/>
</dbReference>
<dbReference type="Pfam" id="PF00004">
    <property type="entry name" value="AAA"/>
    <property type="match status" value="2"/>
</dbReference>
<dbReference type="Gramene" id="AUR62030569-RA">
    <property type="protein sequence ID" value="AUR62030569-RA:cds"/>
    <property type="gene ID" value="AUR62030569"/>
</dbReference>
<dbReference type="Pfam" id="PF25568">
    <property type="entry name" value="AAA_lid_At3g28540"/>
    <property type="match status" value="1"/>
</dbReference>
<evidence type="ECO:0000313" key="8">
    <source>
        <dbReference type="EnsemblPlants" id="AUR62030569-RA:cds"/>
    </source>
</evidence>
<evidence type="ECO:0000259" key="5">
    <source>
        <dbReference type="Pfam" id="PF00004"/>
    </source>
</evidence>
<evidence type="ECO:0000256" key="4">
    <source>
        <dbReference type="RuleBase" id="RU003651"/>
    </source>
</evidence>
<name>A0A803MJI6_CHEQI</name>
<feature type="domain" description="ATPase AAA-type core" evidence="5">
    <location>
        <begin position="277"/>
        <end position="322"/>
    </location>
</feature>
<sequence>MEMFSSQFGSGLAGLMFIWTIYRHYLPPKLHEAIEYFTSRYTHKLASYFSPYLDITFDEYSNRFNRNEAYDAIQSYLGDKSSTEAKSMNADYDEDAKSLLIKLGNNEEIMDEYNGVQVWWSFVKQHVEQTAFSYFRNSNEKRHYTLVFHAKHRKFIMDKYLPYVLEEGEAITNRNRRRKLYTNGDDEDMWDNYIDFKHPARFGMLAMEEDKKQMILEDLQWFKGAKDYYAQIGKPWKRGYLLYGPPGTGKSTLVAAMANLLDYDIYDLELTAVKNNKQLRRLLIETTSCGEERIIVFTTNHVDKLDPALIRPGRMDLHIELSYCRYEAFKMLAKNYLRLESHPLFETIGTLLEEIDVTPADVAENIMPRSVKATTAEDCLKKLVVYLEKAKQAKKLKAEQELVLKGEEKSASGEISGENKII</sequence>
<dbReference type="InterPro" id="IPR003959">
    <property type="entry name" value="ATPase_AAA_core"/>
</dbReference>
<dbReference type="InterPro" id="IPR050747">
    <property type="entry name" value="Mitochondrial_chaperone_BCS1"/>
</dbReference>
<reference evidence="8" key="2">
    <citation type="submission" date="2021-03" db="UniProtKB">
        <authorList>
            <consortium name="EnsemblPlants"/>
        </authorList>
    </citation>
    <scope>IDENTIFICATION</scope>
</reference>
<evidence type="ECO:0000256" key="1">
    <source>
        <dbReference type="ARBA" id="ARBA00001946"/>
    </source>
</evidence>
<keyword evidence="3" id="KW-0460">Magnesium</keyword>
<dbReference type="InterPro" id="IPR027417">
    <property type="entry name" value="P-loop_NTPase"/>
</dbReference>
<keyword evidence="2" id="KW-0378">Hydrolase</keyword>
<dbReference type="InterPro" id="IPR003960">
    <property type="entry name" value="ATPase_AAA_CS"/>
</dbReference>
<feature type="domain" description="ATPase AAA-type core" evidence="5">
    <location>
        <begin position="240"/>
        <end position="276"/>
    </location>
</feature>
<proteinExistence type="inferred from homology"/>
<protein>
    <recommendedName>
        <fullName evidence="10">AAA+ ATPase domain-containing protein</fullName>
    </recommendedName>
</protein>
<evidence type="ECO:0000259" key="6">
    <source>
        <dbReference type="Pfam" id="PF14363"/>
    </source>
</evidence>
<dbReference type="AlphaFoldDB" id="A0A803MJI6"/>
<dbReference type="Pfam" id="PF14363">
    <property type="entry name" value="AAA_assoc"/>
    <property type="match status" value="1"/>
</dbReference>
<organism evidence="8 9">
    <name type="scientific">Chenopodium quinoa</name>
    <name type="common">Quinoa</name>
    <dbReference type="NCBI Taxonomy" id="63459"/>
    <lineage>
        <taxon>Eukaryota</taxon>
        <taxon>Viridiplantae</taxon>
        <taxon>Streptophyta</taxon>
        <taxon>Embryophyta</taxon>
        <taxon>Tracheophyta</taxon>
        <taxon>Spermatophyta</taxon>
        <taxon>Magnoliopsida</taxon>
        <taxon>eudicotyledons</taxon>
        <taxon>Gunneridae</taxon>
        <taxon>Pentapetalae</taxon>
        <taxon>Caryophyllales</taxon>
        <taxon>Chenopodiaceae</taxon>
        <taxon>Chenopodioideae</taxon>
        <taxon>Atripliceae</taxon>
        <taxon>Chenopodium</taxon>
    </lineage>
</organism>